<dbReference type="Pfam" id="PF04321">
    <property type="entry name" value="RmlD_sub_bind"/>
    <property type="match status" value="1"/>
</dbReference>
<dbReference type="PANTHER" id="PTHR10491">
    <property type="entry name" value="DTDP-4-DEHYDRORHAMNOSE REDUCTASE"/>
    <property type="match status" value="1"/>
</dbReference>
<evidence type="ECO:0000313" key="6">
    <source>
        <dbReference type="Proteomes" id="UP000815698"/>
    </source>
</evidence>
<evidence type="ECO:0000256" key="3">
    <source>
        <dbReference type="SAM" id="MobiDB-lite"/>
    </source>
</evidence>
<name>A0ABM6PMX1_9MICO</name>
<dbReference type="Gene3D" id="3.90.25.10">
    <property type="entry name" value="UDP-galactose 4-epimerase, domain 1"/>
    <property type="match status" value="1"/>
</dbReference>
<dbReference type="EMBL" id="CP023482">
    <property type="protein sequence ID" value="ATH97288.1"/>
    <property type="molecule type" value="Genomic_DNA"/>
</dbReference>
<dbReference type="InterPro" id="IPR005913">
    <property type="entry name" value="dTDP_dehydrorham_reduct"/>
</dbReference>
<dbReference type="InterPro" id="IPR036291">
    <property type="entry name" value="NAD(P)-bd_dom_sf"/>
</dbReference>
<keyword evidence="6" id="KW-1185">Reference proteome</keyword>
<dbReference type="PANTHER" id="PTHR10491:SF4">
    <property type="entry name" value="METHIONINE ADENOSYLTRANSFERASE 2 SUBUNIT BETA"/>
    <property type="match status" value="1"/>
</dbReference>
<accession>A0ABM6PMX1</accession>
<proteinExistence type="inferred from homology"/>
<dbReference type="InterPro" id="IPR029903">
    <property type="entry name" value="RmlD-like-bd"/>
</dbReference>
<comment type="function">
    <text evidence="2">Catalyzes the reduction of dTDP-6-deoxy-L-lyxo-4-hexulose to yield dTDP-L-rhamnose.</text>
</comment>
<gene>
    <name evidence="5" type="ORF">COP05_09495</name>
</gene>
<evidence type="ECO:0000313" key="5">
    <source>
        <dbReference type="EMBL" id="ATH97288.1"/>
    </source>
</evidence>
<dbReference type="Proteomes" id="UP000815698">
    <property type="component" value="Chromosome"/>
</dbReference>
<dbReference type="CDD" id="cd05254">
    <property type="entry name" value="dTDP_HR_like_SDR_e"/>
    <property type="match status" value="1"/>
</dbReference>
<dbReference type="EC" id="1.1.1.133" evidence="2"/>
<reference evidence="5 6" key="1">
    <citation type="journal article" date="2016" name="Int. J. Syst. Evol. Microbiol.">
        <title>Dermabacter jinjuensis sp. nov., a novel species of the genus Dermabacter isolated from a clinical specimen.</title>
        <authorList>
            <person name="Park Y.K."/>
            <person name="Lee K.M."/>
            <person name="Lee W.K."/>
            <person name="Cho M.J."/>
            <person name="Lee H.S."/>
            <person name="Cho Y.G."/>
            <person name="Lee Y.C."/>
            <person name="Lee W.K."/>
            <person name="Seong W.K."/>
            <person name="Hwang K.J."/>
        </authorList>
    </citation>
    <scope>NUCLEOTIDE SEQUENCE [LARGE SCALE GENOMIC DNA]</scope>
    <source>
        <strain evidence="5 6">32T</strain>
    </source>
</reference>
<dbReference type="Gene3D" id="3.40.50.720">
    <property type="entry name" value="NAD(P)-binding Rossmann-like Domain"/>
    <property type="match status" value="1"/>
</dbReference>
<organism evidence="5 6">
    <name type="scientific">Dermabacter jinjuensis</name>
    <dbReference type="NCBI Taxonomy" id="1667168"/>
    <lineage>
        <taxon>Bacteria</taxon>
        <taxon>Bacillati</taxon>
        <taxon>Actinomycetota</taxon>
        <taxon>Actinomycetes</taxon>
        <taxon>Micrococcales</taxon>
        <taxon>Dermabacteraceae</taxon>
        <taxon>Dermabacter</taxon>
    </lineage>
</organism>
<feature type="region of interest" description="Disordered" evidence="3">
    <location>
        <begin position="1"/>
        <end position="21"/>
    </location>
</feature>
<keyword evidence="2" id="KW-0521">NADP</keyword>
<evidence type="ECO:0000256" key="2">
    <source>
        <dbReference type="RuleBase" id="RU364082"/>
    </source>
</evidence>
<protein>
    <recommendedName>
        <fullName evidence="2">dTDP-4-dehydrorhamnose reductase</fullName>
        <ecNumber evidence="2">1.1.1.133</ecNumber>
    </recommendedName>
</protein>
<feature type="domain" description="RmlD-like substrate binding" evidence="4">
    <location>
        <begin position="25"/>
        <end position="302"/>
    </location>
</feature>
<sequence>MPVSHDFASPPAEREWQEAASSPERTLVVGAAGQLGRALQGLWLGRDDVDFVDREVLDVGAHDSIAAFDFSPYRVIVNAAGYTDKDGAESAEGRREAWAVNAKGVALLVSAAREAGAVLVHISSDYVFDGSVAFHTEEEGFAPLGVYGQTKAAGDAAVSTLDTHYILRTSWVVGEGKNFVATMREHAVNGESPSVVNDQFGRLTFTDEIARAIDFVLRARVPFGTYNVTNSGDITSWFEIAQRVYELTGHDPENVQSVSSAEYLDTHKGIALRPINSALDLSKITEAGFHPRDQFEALAAYLA</sequence>
<evidence type="ECO:0000259" key="4">
    <source>
        <dbReference type="Pfam" id="PF04321"/>
    </source>
</evidence>
<comment type="similarity">
    <text evidence="1 2">Belongs to the dTDP-4-dehydrorhamnose reductase family.</text>
</comment>
<comment type="pathway">
    <text evidence="2">Carbohydrate biosynthesis; dTDP-L-rhamnose biosynthesis.</text>
</comment>
<keyword evidence="2" id="KW-0560">Oxidoreductase</keyword>
<evidence type="ECO:0000256" key="1">
    <source>
        <dbReference type="ARBA" id="ARBA00010944"/>
    </source>
</evidence>
<dbReference type="SUPFAM" id="SSF51735">
    <property type="entry name" value="NAD(P)-binding Rossmann-fold domains"/>
    <property type="match status" value="1"/>
</dbReference>